<evidence type="ECO:0000259" key="1">
    <source>
        <dbReference type="Pfam" id="PF00078"/>
    </source>
</evidence>
<comment type="caution">
    <text evidence="3">The sequence shown here is derived from an EMBL/GenBank/DDBJ whole genome shotgun (WGS) entry which is preliminary data.</text>
</comment>
<dbReference type="Pfam" id="PF17919">
    <property type="entry name" value="RT_RNaseH_2"/>
    <property type="match status" value="1"/>
</dbReference>
<protein>
    <submittedName>
        <fullName evidence="3">Uncharacterized protein</fullName>
    </submittedName>
</protein>
<evidence type="ECO:0000259" key="2">
    <source>
        <dbReference type="Pfam" id="PF17919"/>
    </source>
</evidence>
<gene>
    <name evidence="3" type="ORF">Tci_532356</name>
</gene>
<dbReference type="InterPro" id="IPR043128">
    <property type="entry name" value="Rev_trsase/Diguanyl_cyclase"/>
</dbReference>
<evidence type="ECO:0000313" key="3">
    <source>
        <dbReference type="EMBL" id="GEZ60383.1"/>
    </source>
</evidence>
<dbReference type="InterPro" id="IPR053134">
    <property type="entry name" value="RNA-dir_DNA_polymerase"/>
</dbReference>
<dbReference type="PANTHER" id="PTHR24559">
    <property type="entry name" value="TRANSPOSON TY3-I GAG-POL POLYPROTEIN"/>
    <property type="match status" value="1"/>
</dbReference>
<accession>A0A699ILD5</accession>
<dbReference type="Pfam" id="PF00078">
    <property type="entry name" value="RVT_1"/>
    <property type="match status" value="1"/>
</dbReference>
<feature type="domain" description="Reverse transcriptase" evidence="1">
    <location>
        <begin position="18"/>
        <end position="61"/>
    </location>
</feature>
<reference evidence="3" key="1">
    <citation type="journal article" date="2019" name="Sci. Rep.">
        <title>Draft genome of Tanacetum cinerariifolium, the natural source of mosquito coil.</title>
        <authorList>
            <person name="Yamashiro T."/>
            <person name="Shiraishi A."/>
            <person name="Satake H."/>
            <person name="Nakayama K."/>
        </authorList>
    </citation>
    <scope>NUCLEOTIDE SEQUENCE</scope>
</reference>
<dbReference type="InterPro" id="IPR041577">
    <property type="entry name" value="RT_RNaseH_2"/>
</dbReference>
<dbReference type="PANTHER" id="PTHR24559:SF427">
    <property type="entry name" value="RNA-DIRECTED DNA POLYMERASE"/>
    <property type="match status" value="1"/>
</dbReference>
<dbReference type="InterPro" id="IPR043502">
    <property type="entry name" value="DNA/RNA_pol_sf"/>
</dbReference>
<dbReference type="SUPFAM" id="SSF56672">
    <property type="entry name" value="DNA/RNA polymerases"/>
    <property type="match status" value="1"/>
</dbReference>
<name>A0A699ILD5_TANCI</name>
<feature type="domain" description="Reverse transcriptase/retrotransposon-derived protein RNase H-like" evidence="2">
    <location>
        <begin position="88"/>
        <end position="141"/>
    </location>
</feature>
<dbReference type="AlphaFoldDB" id="A0A699ILD5"/>
<proteinExistence type="predicted"/>
<sequence length="184" mass="21155">MEKIFSRRHLGRDMDTLNKFFIVFIDDILIYSKSKEDHEVHLKLVLELLKKDKLFAKFSKLLSTFHREYSKIAKPLTLLTQKNKKCEWGVKQEDAFQTLKDNLCNAQIVSLPDGIEDFVVYCDASNQGLGCVLMQRGKERKSETETRKSNVHDYYSSVKDKIMATPGEASKVENATAGMLRSLD</sequence>
<dbReference type="Gene3D" id="3.30.70.270">
    <property type="match status" value="1"/>
</dbReference>
<dbReference type="InterPro" id="IPR000477">
    <property type="entry name" value="RT_dom"/>
</dbReference>
<dbReference type="EMBL" id="BKCJ010299399">
    <property type="protein sequence ID" value="GEZ60383.1"/>
    <property type="molecule type" value="Genomic_DNA"/>
</dbReference>
<organism evidence="3">
    <name type="scientific">Tanacetum cinerariifolium</name>
    <name type="common">Dalmatian daisy</name>
    <name type="synonym">Chrysanthemum cinerariifolium</name>
    <dbReference type="NCBI Taxonomy" id="118510"/>
    <lineage>
        <taxon>Eukaryota</taxon>
        <taxon>Viridiplantae</taxon>
        <taxon>Streptophyta</taxon>
        <taxon>Embryophyta</taxon>
        <taxon>Tracheophyta</taxon>
        <taxon>Spermatophyta</taxon>
        <taxon>Magnoliopsida</taxon>
        <taxon>eudicotyledons</taxon>
        <taxon>Gunneridae</taxon>
        <taxon>Pentapetalae</taxon>
        <taxon>asterids</taxon>
        <taxon>campanulids</taxon>
        <taxon>Asterales</taxon>
        <taxon>Asteraceae</taxon>
        <taxon>Asteroideae</taxon>
        <taxon>Anthemideae</taxon>
        <taxon>Anthemidinae</taxon>
        <taxon>Tanacetum</taxon>
    </lineage>
</organism>